<keyword evidence="2" id="KW-0270">Exopolysaccharide synthesis</keyword>
<dbReference type="InterPro" id="IPR003362">
    <property type="entry name" value="Bact_transf"/>
</dbReference>
<dbReference type="Pfam" id="PF02397">
    <property type="entry name" value="Bac_transf"/>
    <property type="match status" value="1"/>
</dbReference>
<gene>
    <name evidence="5" type="ORF">ACFQXB_11320</name>
</gene>
<accession>A0ABW2UJA9</accession>
<dbReference type="PANTHER" id="PTHR30576:SF20">
    <property type="entry name" value="QUINOVOSAMINEPHOSPHOTRANSFERAE-RELATED"/>
    <property type="match status" value="1"/>
</dbReference>
<name>A0ABW2UJA9_9RHOB</name>
<keyword evidence="3" id="KW-0472">Membrane</keyword>
<dbReference type="EC" id="2.7.8.-" evidence="5"/>
<sequence>MTPAKRLFDLIVALGLAVLLAPVIGLIALLILLRDGRPVFHVSERMHSPDRPFRLWKFRTMRVVADDSGVSGGDKAARITPLGRFLRRSRLDELPQLWNILRGDMSFVGPRPPLRAYVDRFPGLYARVLKARPGVTGLATLVYHRHEERLLSRCTSPAETDAVYARACVPRKARLDLLYLENRSLCLDIVLLLRTLARLMPDRRR</sequence>
<keyword evidence="3" id="KW-0812">Transmembrane</keyword>
<comment type="similarity">
    <text evidence="1">Belongs to the bacterial sugar transferase family.</text>
</comment>
<dbReference type="RefSeq" id="WP_377403454.1">
    <property type="nucleotide sequence ID" value="NZ_JBHTFQ010000005.1"/>
</dbReference>
<feature type="domain" description="Bacterial sugar transferase" evidence="4">
    <location>
        <begin position="5"/>
        <end position="199"/>
    </location>
</feature>
<evidence type="ECO:0000256" key="2">
    <source>
        <dbReference type="ARBA" id="ARBA00023169"/>
    </source>
</evidence>
<proteinExistence type="inferred from homology"/>
<feature type="transmembrane region" description="Helical" evidence="3">
    <location>
        <begin position="7"/>
        <end position="33"/>
    </location>
</feature>
<keyword evidence="5" id="KW-0808">Transferase</keyword>
<keyword evidence="3" id="KW-1133">Transmembrane helix</keyword>
<dbReference type="GO" id="GO:0016740">
    <property type="term" value="F:transferase activity"/>
    <property type="evidence" value="ECO:0007669"/>
    <property type="project" value="UniProtKB-KW"/>
</dbReference>
<evidence type="ECO:0000313" key="6">
    <source>
        <dbReference type="Proteomes" id="UP001596516"/>
    </source>
</evidence>
<comment type="caution">
    <text evidence="5">The sequence shown here is derived from an EMBL/GenBank/DDBJ whole genome shotgun (WGS) entry which is preliminary data.</text>
</comment>
<evidence type="ECO:0000256" key="1">
    <source>
        <dbReference type="ARBA" id="ARBA00006464"/>
    </source>
</evidence>
<organism evidence="5 6">
    <name type="scientific">Plastorhodobacter daqingensis</name>
    <dbReference type="NCBI Taxonomy" id="1387281"/>
    <lineage>
        <taxon>Bacteria</taxon>
        <taxon>Pseudomonadati</taxon>
        <taxon>Pseudomonadota</taxon>
        <taxon>Alphaproteobacteria</taxon>
        <taxon>Rhodobacterales</taxon>
        <taxon>Paracoccaceae</taxon>
        <taxon>Plastorhodobacter</taxon>
    </lineage>
</organism>
<dbReference type="PANTHER" id="PTHR30576">
    <property type="entry name" value="COLANIC BIOSYNTHESIS UDP-GLUCOSE LIPID CARRIER TRANSFERASE"/>
    <property type="match status" value="1"/>
</dbReference>
<evidence type="ECO:0000259" key="4">
    <source>
        <dbReference type="Pfam" id="PF02397"/>
    </source>
</evidence>
<dbReference type="EMBL" id="JBHTFQ010000005">
    <property type="protein sequence ID" value="MFC7704784.1"/>
    <property type="molecule type" value="Genomic_DNA"/>
</dbReference>
<protein>
    <submittedName>
        <fullName evidence="5">Sugar transferase</fullName>
        <ecNumber evidence="5">2.7.8.-</ecNumber>
    </submittedName>
</protein>
<reference evidence="6" key="1">
    <citation type="journal article" date="2019" name="Int. J. Syst. Evol. Microbiol.">
        <title>The Global Catalogue of Microorganisms (GCM) 10K type strain sequencing project: providing services to taxonomists for standard genome sequencing and annotation.</title>
        <authorList>
            <consortium name="The Broad Institute Genomics Platform"/>
            <consortium name="The Broad Institute Genome Sequencing Center for Infectious Disease"/>
            <person name="Wu L."/>
            <person name="Ma J."/>
        </authorList>
    </citation>
    <scope>NUCLEOTIDE SEQUENCE [LARGE SCALE GENOMIC DNA]</scope>
    <source>
        <strain evidence="6">CGMCC 1.12750</strain>
    </source>
</reference>
<evidence type="ECO:0000313" key="5">
    <source>
        <dbReference type="EMBL" id="MFC7704784.1"/>
    </source>
</evidence>
<dbReference type="Proteomes" id="UP001596516">
    <property type="component" value="Unassembled WGS sequence"/>
</dbReference>
<evidence type="ECO:0000256" key="3">
    <source>
        <dbReference type="SAM" id="Phobius"/>
    </source>
</evidence>
<keyword evidence="6" id="KW-1185">Reference proteome</keyword>